<dbReference type="RefSeq" id="WP_049835313.1">
    <property type="nucleotide sequence ID" value="NZ_CP012160.1"/>
</dbReference>
<dbReference type="OrthoDB" id="63487at2"/>
<dbReference type="CDD" id="cd24007">
    <property type="entry name" value="ASKHA_NBD_eukNAGK-like"/>
    <property type="match status" value="1"/>
</dbReference>
<keyword evidence="2" id="KW-1185">Reference proteome</keyword>
<dbReference type="Gene3D" id="3.30.420.40">
    <property type="match status" value="2"/>
</dbReference>
<dbReference type="Pfam" id="PF01869">
    <property type="entry name" value="BcrAD_BadFG"/>
    <property type="match status" value="1"/>
</dbReference>
<dbReference type="InterPro" id="IPR052519">
    <property type="entry name" value="Euk-type_GlcNAc_Kinase"/>
</dbReference>
<dbReference type="AlphaFoldDB" id="A0A0K0Y888"/>
<proteinExistence type="predicted"/>
<dbReference type="KEGG" id="otm:OSB_25460"/>
<evidence type="ECO:0000313" key="2">
    <source>
        <dbReference type="Proteomes" id="UP000067444"/>
    </source>
</evidence>
<name>A0A0K0Y888_9RHOB</name>
<reference evidence="1 2" key="1">
    <citation type="journal article" date="2015" name="Genome Announc.">
        <title>Closed Genome Sequence of Octadecabacter temperatus SB1, the First Mesophilic Species of the Genus Octadecabacter.</title>
        <authorList>
            <person name="Voget S."/>
            <person name="Billerbeck S."/>
            <person name="Simon M."/>
            <person name="Daniel R."/>
        </authorList>
    </citation>
    <scope>NUCLEOTIDE SEQUENCE [LARGE SCALE GENOMIC DNA]</scope>
    <source>
        <strain evidence="1 2">SB1</strain>
    </source>
</reference>
<organism evidence="1 2">
    <name type="scientific">Octadecabacter temperatus</name>
    <dbReference type="NCBI Taxonomy" id="1458307"/>
    <lineage>
        <taxon>Bacteria</taxon>
        <taxon>Pseudomonadati</taxon>
        <taxon>Pseudomonadota</taxon>
        <taxon>Alphaproteobacteria</taxon>
        <taxon>Rhodobacterales</taxon>
        <taxon>Roseobacteraceae</taxon>
        <taxon>Octadecabacter</taxon>
    </lineage>
</organism>
<dbReference type="Proteomes" id="UP000067444">
    <property type="component" value="Chromosome"/>
</dbReference>
<dbReference type="EMBL" id="CP012160">
    <property type="protein sequence ID" value="AKS47077.1"/>
    <property type="molecule type" value="Genomic_DNA"/>
</dbReference>
<dbReference type="PANTHER" id="PTHR43190:SF3">
    <property type="entry name" value="N-ACETYL-D-GLUCOSAMINE KINASE"/>
    <property type="match status" value="1"/>
</dbReference>
<dbReference type="STRING" id="1458307.OSB_25460"/>
<dbReference type="SUPFAM" id="SSF53067">
    <property type="entry name" value="Actin-like ATPase domain"/>
    <property type="match status" value="2"/>
</dbReference>
<dbReference type="PANTHER" id="PTHR43190">
    <property type="entry name" value="N-ACETYL-D-GLUCOSAMINE KINASE"/>
    <property type="match status" value="1"/>
</dbReference>
<protein>
    <submittedName>
        <fullName evidence="1">BadF/BadG/BcrA/BcrD ATPase family protein</fullName>
    </submittedName>
</protein>
<dbReference type="InterPro" id="IPR043129">
    <property type="entry name" value="ATPase_NBD"/>
</dbReference>
<sequence length="302" mass="31274">MDRTVLCIDGGGTKTAGLVADVHGALHTLTPAEGCNPQDRLGWQNALGSLFDQAPGIDFAVIGMPGFGEVPKHDTEAVNFIKTKISADHLIINDVELAFRGAFPDRNGVLVLAGTGSMAIGQAGGDIRRSGGWGHWLGDEGSAFWIGQQALSRAAAELDGRTPHVGFAAKLADALDAPNHPFGLLDWAMQDGSSRARIASVARTVDDLSLSGDVTARSILGAAACHLTALAQSVLHTSQPWAHAGSVFQSTHITDAMTQSLGPAKPPATSALVGGVLHAATLAGWDTSPAWTDKVMSQGTHL</sequence>
<gene>
    <name evidence="1" type="ORF">OSB_25460</name>
</gene>
<evidence type="ECO:0000313" key="1">
    <source>
        <dbReference type="EMBL" id="AKS47077.1"/>
    </source>
</evidence>
<accession>A0A0K0Y888</accession>
<dbReference type="InterPro" id="IPR002731">
    <property type="entry name" value="ATPase_BadF"/>
</dbReference>